<dbReference type="PIRSF" id="PIRSF001558">
    <property type="entry name" value="GSHase"/>
    <property type="match status" value="1"/>
</dbReference>
<evidence type="ECO:0000256" key="7">
    <source>
        <dbReference type="ARBA" id="ARBA00022723"/>
    </source>
</evidence>
<dbReference type="GO" id="GO:0043295">
    <property type="term" value="F:glutathione binding"/>
    <property type="evidence" value="ECO:0007669"/>
    <property type="project" value="UniProtKB-UniRule"/>
</dbReference>
<evidence type="ECO:0000256" key="14">
    <source>
        <dbReference type="PIRSR" id="PIRSR001558-2"/>
    </source>
</evidence>
<comment type="cofactor">
    <cofactor evidence="12 14">
        <name>Mg(2+)</name>
        <dbReference type="ChEBI" id="CHEBI:18420"/>
    </cofactor>
    <text evidence="12 14">Binds 1 Mg(2+) ion per subunit.</text>
</comment>
<evidence type="ECO:0000256" key="5">
    <source>
        <dbReference type="ARBA" id="ARBA00022598"/>
    </source>
</evidence>
<organism evidence="16 17">
    <name type="scientific">Ridgeia piscesae</name>
    <name type="common">Tubeworm</name>
    <dbReference type="NCBI Taxonomy" id="27915"/>
    <lineage>
        <taxon>Eukaryota</taxon>
        <taxon>Metazoa</taxon>
        <taxon>Spiralia</taxon>
        <taxon>Lophotrochozoa</taxon>
        <taxon>Annelida</taxon>
        <taxon>Polychaeta</taxon>
        <taxon>Sedentaria</taxon>
        <taxon>Canalipalpata</taxon>
        <taxon>Sabellida</taxon>
        <taxon>Siboglinidae</taxon>
        <taxon>Ridgeia</taxon>
    </lineage>
</organism>
<dbReference type="SUPFAM" id="SSF52440">
    <property type="entry name" value="PreATP-grasp domain"/>
    <property type="match status" value="1"/>
</dbReference>
<dbReference type="InterPro" id="IPR005615">
    <property type="entry name" value="Glutathione_synthase"/>
</dbReference>
<keyword evidence="7 12" id="KW-0479">Metal-binding</keyword>
<feature type="binding site" evidence="13">
    <location>
        <position position="360"/>
    </location>
    <ligand>
        <name>ATP</name>
        <dbReference type="ChEBI" id="CHEBI:30616"/>
    </ligand>
</feature>
<dbReference type="Pfam" id="PF03917">
    <property type="entry name" value="GSH_synth_ATP"/>
    <property type="match status" value="2"/>
</dbReference>
<dbReference type="Gene3D" id="3.30.1490.50">
    <property type="match status" value="1"/>
</dbReference>
<keyword evidence="17" id="KW-1185">Reference proteome</keyword>
<dbReference type="Gene3D" id="3.40.50.1760">
    <property type="entry name" value="Glutathione synthase, substrate-binding domain superfamily, eukaryotic"/>
    <property type="match status" value="1"/>
</dbReference>
<proteinExistence type="inferred from homology"/>
<feature type="domain" description="Glutathione synthase substrate-binding" evidence="15">
    <location>
        <begin position="138"/>
        <end position="238"/>
    </location>
</feature>
<feature type="binding site" evidence="13">
    <location>
        <position position="241"/>
    </location>
    <ligand>
        <name>ATP</name>
        <dbReference type="ChEBI" id="CHEBI:30616"/>
    </ligand>
</feature>
<comment type="caution">
    <text evidence="16">The sequence shown here is derived from an EMBL/GenBank/DDBJ whole genome shotgun (WGS) entry which is preliminary data.</text>
</comment>
<evidence type="ECO:0000256" key="12">
    <source>
        <dbReference type="PIRNR" id="PIRNR001558"/>
    </source>
</evidence>
<dbReference type="SUPFAM" id="SSF56059">
    <property type="entry name" value="Glutathione synthetase ATP-binding domain-like"/>
    <property type="match status" value="1"/>
</dbReference>
<evidence type="ECO:0000256" key="4">
    <source>
        <dbReference type="ARBA" id="ARBA00020821"/>
    </source>
</evidence>
<evidence type="ECO:0000313" key="16">
    <source>
        <dbReference type="EMBL" id="KAK2175093.1"/>
    </source>
</evidence>
<evidence type="ECO:0000256" key="3">
    <source>
        <dbReference type="ARBA" id="ARBA00012214"/>
    </source>
</evidence>
<dbReference type="Gene3D" id="1.10.1080.10">
    <property type="entry name" value="Glutathione Synthetase, Chain A, domain 3"/>
    <property type="match status" value="2"/>
</dbReference>
<gene>
    <name evidence="16" type="ORF">NP493_753g01005</name>
</gene>
<accession>A0AAD9KR24</accession>
<sequence length="382" mass="43268">MRTREKPASTEVVTYAPFVLLPSPVPRQMFEKAQAVQTDFNVMMHRVAHDYDFLKECLASTIKVDNFTGHMWQIYERVYKEGIVQPICLAINRSDYMFDSPLGESSRSQVHLRQIEFNTMASSFGGLSQKLADLHSAAVLFLILPIEGNIYDQRWLEYGIKAINPNIKVIRRSIQDLANRAVLSEDKCLLIDDVEVAIAYQRTCYIPEHFESEKDWDARLLVERSRAIKCPNIAYHLAGTKKVQQVLAEPGMVQRFASSPEAAARIIDTFAKLLQLRQSNNTYGEDIVKVLNEIKDTDERTAYILMERISPPPHRNYPIRVDTPVSLQLLISELGIYGTLVGTKDKVTLNEQTGHNLRTKAVDMNEGGVATGYSSLDSPFLV</sequence>
<dbReference type="GO" id="GO:0000287">
    <property type="term" value="F:magnesium ion binding"/>
    <property type="evidence" value="ECO:0007669"/>
    <property type="project" value="UniProtKB-UniRule"/>
</dbReference>
<comment type="catalytic activity">
    <reaction evidence="11">
        <text>gamma-L-glutamyl-L-cysteine + glycine + ATP = glutathione + ADP + phosphate + H(+)</text>
        <dbReference type="Rhea" id="RHEA:13557"/>
        <dbReference type="ChEBI" id="CHEBI:15378"/>
        <dbReference type="ChEBI" id="CHEBI:30616"/>
        <dbReference type="ChEBI" id="CHEBI:43474"/>
        <dbReference type="ChEBI" id="CHEBI:57305"/>
        <dbReference type="ChEBI" id="CHEBI:57925"/>
        <dbReference type="ChEBI" id="CHEBI:58173"/>
        <dbReference type="ChEBI" id="CHEBI:456216"/>
        <dbReference type="EC" id="6.3.2.3"/>
    </reaction>
    <physiologicalReaction direction="left-to-right" evidence="11">
        <dbReference type="Rhea" id="RHEA:13558"/>
    </physiologicalReaction>
</comment>
<evidence type="ECO:0000256" key="2">
    <source>
        <dbReference type="ARBA" id="ARBA00010385"/>
    </source>
</evidence>
<dbReference type="AlphaFoldDB" id="A0AAD9KR24"/>
<evidence type="ECO:0000256" key="9">
    <source>
        <dbReference type="ARBA" id="ARBA00022840"/>
    </source>
</evidence>
<dbReference type="EC" id="6.3.2.3" evidence="3 12"/>
<dbReference type="GO" id="GO:0004363">
    <property type="term" value="F:glutathione synthase activity"/>
    <property type="evidence" value="ECO:0007669"/>
    <property type="project" value="UniProtKB-UniRule"/>
</dbReference>
<dbReference type="PANTHER" id="PTHR11130:SF0">
    <property type="entry name" value="GLUTATHIONE SYNTHETASE"/>
    <property type="match status" value="1"/>
</dbReference>
<evidence type="ECO:0000256" key="13">
    <source>
        <dbReference type="PIRSR" id="PIRSR001558-1"/>
    </source>
</evidence>
<feature type="binding site" evidence="14">
    <location>
        <position position="116"/>
    </location>
    <ligand>
        <name>Mg(2+)</name>
        <dbReference type="ChEBI" id="CHEBI:18420"/>
    </ligand>
</feature>
<feature type="binding site" evidence="14">
    <location>
        <position position="118"/>
    </location>
    <ligand>
        <name>Mg(2+)</name>
        <dbReference type="ChEBI" id="CHEBI:18420"/>
    </ligand>
</feature>
<keyword evidence="6 12" id="KW-0317">Glutathione biosynthesis</keyword>
<dbReference type="InterPro" id="IPR016185">
    <property type="entry name" value="PreATP-grasp_dom_sf"/>
</dbReference>
<dbReference type="InterPro" id="IPR014709">
    <property type="entry name" value="Glutathione_synthase_C_euk"/>
</dbReference>
<feature type="binding site" evidence="13">
    <location>
        <position position="153"/>
    </location>
    <ligand>
        <name>substrate</name>
    </ligand>
</feature>
<dbReference type="Proteomes" id="UP001209878">
    <property type="component" value="Unassembled WGS sequence"/>
</dbReference>
<feature type="binding site" evidence="13">
    <location>
        <position position="358"/>
    </location>
    <ligand>
        <name>substrate</name>
    </ligand>
</feature>
<dbReference type="EMBL" id="JAODUO010000751">
    <property type="protein sequence ID" value="KAK2175093.1"/>
    <property type="molecule type" value="Genomic_DNA"/>
</dbReference>
<dbReference type="GO" id="GO:0005524">
    <property type="term" value="F:ATP binding"/>
    <property type="evidence" value="ECO:0007669"/>
    <property type="project" value="UniProtKB-UniRule"/>
</dbReference>
<keyword evidence="5 12" id="KW-0436">Ligase</keyword>
<evidence type="ECO:0000256" key="8">
    <source>
        <dbReference type="ARBA" id="ARBA00022741"/>
    </source>
</evidence>
<dbReference type="InterPro" id="IPR014042">
    <property type="entry name" value="Glutathione_synthase_a-hlx"/>
</dbReference>
<protein>
    <recommendedName>
        <fullName evidence="4 12">Glutathione synthetase</fullName>
        <shortName evidence="12">GSH-S</shortName>
        <ecNumber evidence="3 12">6.3.2.3</ecNumber>
    </recommendedName>
</protein>
<comment type="pathway">
    <text evidence="1 12">Sulfur metabolism; glutathione biosynthesis; glutathione from L-cysteine and L-glutamate: step 2/2.</text>
</comment>
<evidence type="ECO:0000313" key="17">
    <source>
        <dbReference type="Proteomes" id="UP001209878"/>
    </source>
</evidence>
<evidence type="ECO:0000256" key="6">
    <source>
        <dbReference type="ARBA" id="ARBA00022684"/>
    </source>
</evidence>
<dbReference type="PANTHER" id="PTHR11130">
    <property type="entry name" value="GLUTATHIONE SYNTHETASE"/>
    <property type="match status" value="1"/>
</dbReference>
<dbReference type="InterPro" id="IPR004887">
    <property type="entry name" value="GSH_synth_subst-bd"/>
</dbReference>
<feature type="binding site" evidence="13">
    <location>
        <position position="283"/>
    </location>
    <ligand>
        <name>ATP</name>
        <dbReference type="ChEBI" id="CHEBI:30616"/>
    </ligand>
</feature>
<evidence type="ECO:0000256" key="1">
    <source>
        <dbReference type="ARBA" id="ARBA00004965"/>
    </source>
</evidence>
<comment type="similarity">
    <text evidence="2 12">Belongs to the eukaryotic GSH synthase family.</text>
</comment>
<dbReference type="GO" id="GO:0005829">
    <property type="term" value="C:cytosol"/>
    <property type="evidence" value="ECO:0007669"/>
    <property type="project" value="TreeGrafter"/>
</dbReference>
<dbReference type="Pfam" id="PF03199">
    <property type="entry name" value="GSH_synthase"/>
    <property type="match status" value="1"/>
</dbReference>
<keyword evidence="9 12" id="KW-0067">ATP-binding</keyword>
<evidence type="ECO:0000256" key="10">
    <source>
        <dbReference type="ARBA" id="ARBA00022842"/>
    </source>
</evidence>
<evidence type="ECO:0000256" key="11">
    <source>
        <dbReference type="ARBA" id="ARBA00048871"/>
    </source>
</evidence>
<feature type="binding site" evidence="13">
    <location>
        <position position="116"/>
    </location>
    <ligand>
        <name>ATP</name>
        <dbReference type="ChEBI" id="CHEBI:30616"/>
    </ligand>
</feature>
<feature type="binding site" evidence="13">
    <location>
        <position position="93"/>
    </location>
    <ligand>
        <name>substrate</name>
    </ligand>
</feature>
<reference evidence="16" key="1">
    <citation type="journal article" date="2023" name="Mol. Biol. Evol.">
        <title>Third-Generation Sequencing Reveals the Adaptive Role of the Epigenome in Three Deep-Sea Polychaetes.</title>
        <authorList>
            <person name="Perez M."/>
            <person name="Aroh O."/>
            <person name="Sun Y."/>
            <person name="Lan Y."/>
            <person name="Juniper S.K."/>
            <person name="Young C.R."/>
            <person name="Angers B."/>
            <person name="Qian P.Y."/>
        </authorList>
    </citation>
    <scope>NUCLEOTIDE SEQUENCE</scope>
    <source>
        <strain evidence="16">R07B-5</strain>
    </source>
</reference>
<dbReference type="Gene3D" id="3.30.470.20">
    <property type="entry name" value="ATP-grasp fold, B domain"/>
    <property type="match status" value="1"/>
</dbReference>
<name>A0AAD9KR24_RIDPI</name>
<dbReference type="InterPro" id="IPR037013">
    <property type="entry name" value="GSH-S_sub-bd_sf"/>
</dbReference>
<keyword evidence="10 12" id="KW-0460">Magnesium</keyword>
<feature type="binding site" evidence="13">
    <location>
        <position position="333"/>
    </location>
    <ligand>
        <name>ATP</name>
        <dbReference type="ChEBI" id="CHEBI:30616"/>
    </ligand>
</feature>
<feature type="binding site" evidence="13">
    <location>
        <position position="366"/>
    </location>
    <ligand>
        <name>ATP</name>
        <dbReference type="ChEBI" id="CHEBI:30616"/>
    </ligand>
</feature>
<evidence type="ECO:0000259" key="15">
    <source>
        <dbReference type="Pfam" id="PF03199"/>
    </source>
</evidence>
<keyword evidence="8 12" id="KW-0547">Nucleotide-binding</keyword>
<feature type="binding site" evidence="13">
    <location>
        <begin position="306"/>
        <end position="309"/>
    </location>
    <ligand>
        <name>ATP</name>
        <dbReference type="ChEBI" id="CHEBI:30616"/>
    </ligand>
</feature>